<feature type="compositionally biased region" description="Basic and acidic residues" evidence="1">
    <location>
        <begin position="498"/>
        <end position="517"/>
    </location>
</feature>
<keyword evidence="3" id="KW-1185">Reference proteome</keyword>
<evidence type="ECO:0000313" key="2">
    <source>
        <dbReference type="EMBL" id="KAJ7612244.1"/>
    </source>
</evidence>
<evidence type="ECO:0008006" key="4">
    <source>
        <dbReference type="Google" id="ProtNLM"/>
    </source>
</evidence>
<name>A0AAD7B779_9AGAR</name>
<gene>
    <name evidence="2" type="ORF">FB45DRAFT_1118106</name>
</gene>
<dbReference type="Proteomes" id="UP001221142">
    <property type="component" value="Unassembled WGS sequence"/>
</dbReference>
<feature type="region of interest" description="Disordered" evidence="1">
    <location>
        <begin position="486"/>
        <end position="517"/>
    </location>
</feature>
<dbReference type="EMBL" id="JARKIF010000031">
    <property type="protein sequence ID" value="KAJ7612244.1"/>
    <property type="molecule type" value="Genomic_DNA"/>
</dbReference>
<comment type="caution">
    <text evidence="2">The sequence shown here is derived from an EMBL/GenBank/DDBJ whole genome shotgun (WGS) entry which is preliminary data.</text>
</comment>
<sequence>MLSDGPEGHRLLLSTTMVLTRNGHRARMQITRWLPNEVLSQIIQFAPLADQAVFCRTSKLFHALSLPIVNRSVCIETETLDTDSIAAFCLSMIQNPERAGATREMAVMFNNPDREREEANYGKILNTIKLMLNLEDLSLLDYTESLALLDHPQGLSSMCSGMANLNFPHLSSCRLVVASIDEKNHAPIMHFLTRHPNLTHLRIWVAFRDTHPPPASRLRLPKLRHYEGTSIFLSYILTERLKRAHVSVWGWDALETEQIVESLRSLTDPNRLFTLSNDYDELDSQEGLTTLRESLRALSSRMPYITSLRVRSSTSIHAQIQPVLENLTLSLKPFERLVFLAATQDTGPAPPQSDVRAAIKKWTKWIQRGKRVTTISNGEGNLGRLQDLRLRDTTTVFSRQHRRLDPKFHKSGATPPRTHADERVRSLNDKSKKSGTEAEAMYIIVFLIDHDPRSRHQYDMWSGVEHLNTHLGPTLSPPPRAVIRSPVVSPRLASGDPVETRDESKGPVDECSDAEHQ</sequence>
<evidence type="ECO:0000313" key="3">
    <source>
        <dbReference type="Proteomes" id="UP001221142"/>
    </source>
</evidence>
<reference evidence="2" key="1">
    <citation type="submission" date="2023-03" db="EMBL/GenBank/DDBJ databases">
        <title>Massive genome expansion in bonnet fungi (Mycena s.s.) driven by repeated elements and novel gene families across ecological guilds.</title>
        <authorList>
            <consortium name="Lawrence Berkeley National Laboratory"/>
            <person name="Harder C.B."/>
            <person name="Miyauchi S."/>
            <person name="Viragh M."/>
            <person name="Kuo A."/>
            <person name="Thoen E."/>
            <person name="Andreopoulos B."/>
            <person name="Lu D."/>
            <person name="Skrede I."/>
            <person name="Drula E."/>
            <person name="Henrissat B."/>
            <person name="Morin E."/>
            <person name="Kohler A."/>
            <person name="Barry K."/>
            <person name="LaButti K."/>
            <person name="Morin E."/>
            <person name="Salamov A."/>
            <person name="Lipzen A."/>
            <person name="Mereny Z."/>
            <person name="Hegedus B."/>
            <person name="Baldrian P."/>
            <person name="Stursova M."/>
            <person name="Weitz H."/>
            <person name="Taylor A."/>
            <person name="Grigoriev I.V."/>
            <person name="Nagy L.G."/>
            <person name="Martin F."/>
            <person name="Kauserud H."/>
        </authorList>
    </citation>
    <scope>NUCLEOTIDE SEQUENCE</scope>
    <source>
        <strain evidence="2">9284</strain>
    </source>
</reference>
<feature type="compositionally biased region" description="Basic and acidic residues" evidence="1">
    <location>
        <begin position="418"/>
        <end position="433"/>
    </location>
</feature>
<accession>A0AAD7B779</accession>
<evidence type="ECO:0000256" key="1">
    <source>
        <dbReference type="SAM" id="MobiDB-lite"/>
    </source>
</evidence>
<protein>
    <recommendedName>
        <fullName evidence="4">F-box domain-containing protein</fullName>
    </recommendedName>
</protein>
<dbReference type="SUPFAM" id="SSF81383">
    <property type="entry name" value="F-box domain"/>
    <property type="match status" value="1"/>
</dbReference>
<organism evidence="2 3">
    <name type="scientific">Roridomyces roridus</name>
    <dbReference type="NCBI Taxonomy" id="1738132"/>
    <lineage>
        <taxon>Eukaryota</taxon>
        <taxon>Fungi</taxon>
        <taxon>Dikarya</taxon>
        <taxon>Basidiomycota</taxon>
        <taxon>Agaricomycotina</taxon>
        <taxon>Agaricomycetes</taxon>
        <taxon>Agaricomycetidae</taxon>
        <taxon>Agaricales</taxon>
        <taxon>Marasmiineae</taxon>
        <taxon>Mycenaceae</taxon>
        <taxon>Roridomyces</taxon>
    </lineage>
</organism>
<proteinExistence type="predicted"/>
<dbReference type="CDD" id="cd09917">
    <property type="entry name" value="F-box_SF"/>
    <property type="match status" value="1"/>
</dbReference>
<feature type="region of interest" description="Disordered" evidence="1">
    <location>
        <begin position="405"/>
        <end position="433"/>
    </location>
</feature>
<dbReference type="AlphaFoldDB" id="A0AAD7B779"/>
<dbReference type="InterPro" id="IPR036047">
    <property type="entry name" value="F-box-like_dom_sf"/>
</dbReference>